<protein>
    <submittedName>
        <fullName evidence="2">Uncharacterized protein</fullName>
    </submittedName>
</protein>
<evidence type="ECO:0000313" key="2">
    <source>
        <dbReference type="EMBL" id="KAK3722304.1"/>
    </source>
</evidence>
<proteinExistence type="predicted"/>
<sequence>MPTRGNARYRTLKETRERFNYSELPAVVCYVYFPGWLLFARECYSGEKVETVKQESSWTVDPQATLSVEKCIVFHASIRPTHLSGKSGYLDYEMGNADKTKISHLTPLLITRICYRVLSKLM</sequence>
<reference evidence="2" key="1">
    <citation type="journal article" date="2023" name="G3 (Bethesda)">
        <title>A reference genome for the long-term kleptoplast-retaining sea slug Elysia crispata morphotype clarki.</title>
        <authorList>
            <person name="Eastman K.E."/>
            <person name="Pendleton A.L."/>
            <person name="Shaikh M.A."/>
            <person name="Suttiyut T."/>
            <person name="Ogas R."/>
            <person name="Tomko P."/>
            <person name="Gavelis G."/>
            <person name="Widhalm J.R."/>
            <person name="Wisecaver J.H."/>
        </authorList>
    </citation>
    <scope>NUCLEOTIDE SEQUENCE</scope>
    <source>
        <strain evidence="2">ECLA1</strain>
    </source>
</reference>
<gene>
    <name evidence="2" type="ORF">RRG08_041910</name>
</gene>
<keyword evidence="1" id="KW-0472">Membrane</keyword>
<dbReference type="Proteomes" id="UP001283361">
    <property type="component" value="Unassembled WGS sequence"/>
</dbReference>
<keyword evidence="3" id="KW-1185">Reference proteome</keyword>
<name>A0AAE1CNW7_9GAST</name>
<evidence type="ECO:0000313" key="3">
    <source>
        <dbReference type="Proteomes" id="UP001283361"/>
    </source>
</evidence>
<accession>A0AAE1CNW7</accession>
<dbReference type="EMBL" id="JAWDGP010007375">
    <property type="protein sequence ID" value="KAK3722304.1"/>
    <property type="molecule type" value="Genomic_DNA"/>
</dbReference>
<dbReference type="AlphaFoldDB" id="A0AAE1CNW7"/>
<feature type="transmembrane region" description="Helical" evidence="1">
    <location>
        <begin position="21"/>
        <end position="39"/>
    </location>
</feature>
<organism evidence="2 3">
    <name type="scientific">Elysia crispata</name>
    <name type="common">lettuce slug</name>
    <dbReference type="NCBI Taxonomy" id="231223"/>
    <lineage>
        <taxon>Eukaryota</taxon>
        <taxon>Metazoa</taxon>
        <taxon>Spiralia</taxon>
        <taxon>Lophotrochozoa</taxon>
        <taxon>Mollusca</taxon>
        <taxon>Gastropoda</taxon>
        <taxon>Heterobranchia</taxon>
        <taxon>Euthyneura</taxon>
        <taxon>Panpulmonata</taxon>
        <taxon>Sacoglossa</taxon>
        <taxon>Placobranchoidea</taxon>
        <taxon>Plakobranchidae</taxon>
        <taxon>Elysia</taxon>
    </lineage>
</organism>
<keyword evidence="1" id="KW-0812">Transmembrane</keyword>
<evidence type="ECO:0000256" key="1">
    <source>
        <dbReference type="SAM" id="Phobius"/>
    </source>
</evidence>
<keyword evidence="1" id="KW-1133">Transmembrane helix</keyword>
<comment type="caution">
    <text evidence="2">The sequence shown here is derived from an EMBL/GenBank/DDBJ whole genome shotgun (WGS) entry which is preliminary data.</text>
</comment>